<reference evidence="2 3" key="1">
    <citation type="journal article" date="2014" name="Int. J. Syst. Evol. Microbiol.">
        <title>Lysinibacillus halotolerans sp. nov., isolated from saline-alkaline soil.</title>
        <authorList>
            <person name="Kong D."/>
            <person name="Wang Y."/>
            <person name="Zhao B."/>
            <person name="Li Y."/>
            <person name="Song J."/>
            <person name="Zhai Y."/>
            <person name="Zhang C."/>
            <person name="Wang H."/>
            <person name="Chen X."/>
            <person name="Zhao B."/>
            <person name="Ruan Z."/>
        </authorList>
    </citation>
    <scope>NUCLEOTIDE SEQUENCE [LARGE SCALE GENOMIC DNA]</scope>
    <source>
        <strain evidence="2 3">MCCC 1A12703</strain>
    </source>
</reference>
<dbReference type="CDD" id="cd06588">
    <property type="entry name" value="PhnB_like"/>
    <property type="match status" value="1"/>
</dbReference>
<dbReference type="Proteomes" id="UP000279909">
    <property type="component" value="Unassembled WGS sequence"/>
</dbReference>
<proteinExistence type="predicted"/>
<organism evidence="2 3">
    <name type="scientific">Lysinibacillus halotolerans</name>
    <dbReference type="NCBI Taxonomy" id="1368476"/>
    <lineage>
        <taxon>Bacteria</taxon>
        <taxon>Bacillati</taxon>
        <taxon>Bacillota</taxon>
        <taxon>Bacilli</taxon>
        <taxon>Bacillales</taxon>
        <taxon>Bacillaceae</taxon>
        <taxon>Lysinibacillus</taxon>
    </lineage>
</organism>
<dbReference type="RefSeq" id="WP_122971400.1">
    <property type="nucleotide sequence ID" value="NZ_RHLQ01000010.1"/>
</dbReference>
<dbReference type="OrthoDB" id="9806473at2"/>
<evidence type="ECO:0000259" key="1">
    <source>
        <dbReference type="Pfam" id="PF06983"/>
    </source>
</evidence>
<dbReference type="Gene3D" id="3.30.720.100">
    <property type="match status" value="1"/>
</dbReference>
<gene>
    <name evidence="2" type="ORF">EC501_06070</name>
</gene>
<comment type="caution">
    <text evidence="2">The sequence shown here is derived from an EMBL/GenBank/DDBJ whole genome shotgun (WGS) entry which is preliminary data.</text>
</comment>
<dbReference type="Pfam" id="PF06983">
    <property type="entry name" value="3-dmu-9_3-mt"/>
    <property type="match status" value="1"/>
</dbReference>
<dbReference type="Gene3D" id="3.30.720.110">
    <property type="match status" value="1"/>
</dbReference>
<sequence>MTKLTPFLMFQGQAEEAIHLYITVFQDTNIVSLTKYGEEQPSHKGKIANAVISIHGQTFYCHDSVITHEFTFTPSFSMFVECDSEQELEEAFAKLSKNGQVLMPLDGYGFSKKFGWVQDPFGISWQLNLNE</sequence>
<dbReference type="AlphaFoldDB" id="A0A3M8HCH9"/>
<protein>
    <submittedName>
        <fullName evidence="2">VOC family protein</fullName>
    </submittedName>
</protein>
<dbReference type="InterPro" id="IPR028973">
    <property type="entry name" value="PhnB-like"/>
</dbReference>
<dbReference type="EMBL" id="RHLQ01000010">
    <property type="protein sequence ID" value="RND00073.1"/>
    <property type="molecule type" value="Genomic_DNA"/>
</dbReference>
<accession>A0A3M8HCH9</accession>
<dbReference type="PANTHER" id="PTHR33990:SF4">
    <property type="entry name" value="PHNB-LIKE DOMAIN-CONTAINING PROTEIN"/>
    <property type="match status" value="1"/>
</dbReference>
<dbReference type="PANTHER" id="PTHR33990">
    <property type="entry name" value="PROTEIN YJDN-RELATED"/>
    <property type="match status" value="1"/>
</dbReference>
<evidence type="ECO:0000313" key="3">
    <source>
        <dbReference type="Proteomes" id="UP000279909"/>
    </source>
</evidence>
<dbReference type="SUPFAM" id="SSF54593">
    <property type="entry name" value="Glyoxalase/Bleomycin resistance protein/Dihydroxybiphenyl dioxygenase"/>
    <property type="match status" value="1"/>
</dbReference>
<name>A0A3M8HCH9_9BACI</name>
<dbReference type="InterPro" id="IPR009725">
    <property type="entry name" value="3_dmu_93_MTrfase"/>
</dbReference>
<keyword evidence="3" id="KW-1185">Reference proteome</keyword>
<dbReference type="InterPro" id="IPR029068">
    <property type="entry name" value="Glyas_Bleomycin-R_OHBP_Dase"/>
</dbReference>
<evidence type="ECO:0000313" key="2">
    <source>
        <dbReference type="EMBL" id="RND00073.1"/>
    </source>
</evidence>
<dbReference type="PIRSF" id="PIRSF021700">
    <property type="entry name" value="3_dmu_93_MTrfase"/>
    <property type="match status" value="1"/>
</dbReference>
<feature type="domain" description="PhnB-like" evidence="1">
    <location>
        <begin position="3"/>
        <end position="127"/>
    </location>
</feature>